<dbReference type="Proteomes" id="UP000010290">
    <property type="component" value="Chromosome"/>
</dbReference>
<dbReference type="OrthoDB" id="9897268at2"/>
<dbReference type="AlphaFoldDB" id="K8WJS8"/>
<reference evidence="1 2" key="1">
    <citation type="journal article" date="2012" name="BMC Genomics">
        <title>Comparative genomics of bacteria in the genus Providencia isolated from wild Drosophila melanogaster.</title>
        <authorList>
            <person name="Galac M.R."/>
            <person name="Lazzaro B.P."/>
        </authorList>
    </citation>
    <scope>NUCLEOTIDE SEQUENCE [LARGE SCALE GENOMIC DNA]</scope>
    <source>
        <strain evidence="1 2">DSM 19967</strain>
    </source>
</reference>
<keyword evidence="2" id="KW-1185">Reference proteome</keyword>
<comment type="caution">
    <text evidence="1">The sequence shown here is derived from an EMBL/GenBank/DDBJ whole genome shotgun (WGS) entry which is preliminary data.</text>
</comment>
<dbReference type="PATRIC" id="fig|1141660.3.peg.2160"/>
<dbReference type="HOGENOM" id="CLU_2635246_0_0_6"/>
<dbReference type="RefSeq" id="WP_008915968.1">
    <property type="nucleotide sequence ID" value="NZ_CM001773.1"/>
</dbReference>
<accession>K8WJS8</accession>
<dbReference type="EMBL" id="AKKN01000009">
    <property type="protein sequence ID" value="EKT56425.1"/>
    <property type="molecule type" value="Genomic_DNA"/>
</dbReference>
<proteinExistence type="predicted"/>
<sequence>MLKLSAVRYGMKGKKNIVYFGNVQISKQYDNPLNVIVDNCIIEGFDHLNGKGYSLRKRIAIAVLESLIEEVKLNNEI</sequence>
<gene>
    <name evidence="1" type="ORF">OO7_10817</name>
</gene>
<organism evidence="1 2">
    <name type="scientific">Providencia sneebia DSM 19967</name>
    <dbReference type="NCBI Taxonomy" id="1141660"/>
    <lineage>
        <taxon>Bacteria</taxon>
        <taxon>Pseudomonadati</taxon>
        <taxon>Pseudomonadota</taxon>
        <taxon>Gammaproteobacteria</taxon>
        <taxon>Enterobacterales</taxon>
        <taxon>Morganellaceae</taxon>
        <taxon>Providencia</taxon>
    </lineage>
</organism>
<evidence type="ECO:0000313" key="1">
    <source>
        <dbReference type="EMBL" id="EKT56425.1"/>
    </source>
</evidence>
<protein>
    <submittedName>
        <fullName evidence="1">Uncharacterized protein</fullName>
    </submittedName>
</protein>
<evidence type="ECO:0000313" key="2">
    <source>
        <dbReference type="Proteomes" id="UP000010290"/>
    </source>
</evidence>
<name>K8WJS8_9GAMM</name>